<dbReference type="InterPro" id="IPR029063">
    <property type="entry name" value="SAM-dependent_MTases_sf"/>
</dbReference>
<gene>
    <name evidence="4" type="ORF">ACH3VR_22670</name>
</gene>
<dbReference type="SUPFAM" id="SSF53335">
    <property type="entry name" value="S-adenosyl-L-methionine-dependent methyltransferases"/>
    <property type="match status" value="1"/>
</dbReference>
<keyword evidence="3" id="KW-0949">S-adenosyl-L-methionine</keyword>
<accession>A0ABW7QFE3</accession>
<evidence type="ECO:0000256" key="3">
    <source>
        <dbReference type="ARBA" id="ARBA00022691"/>
    </source>
</evidence>
<evidence type="ECO:0008006" key="6">
    <source>
        <dbReference type="Google" id="ProtNLM"/>
    </source>
</evidence>
<dbReference type="PANTHER" id="PTHR33841:SF5">
    <property type="entry name" value="DNA METHYLASE (MODIFICATION METHYLASE) (METHYLTRANSFERASE)-RELATED"/>
    <property type="match status" value="1"/>
</dbReference>
<evidence type="ECO:0000313" key="4">
    <source>
        <dbReference type="EMBL" id="MFH8253187.1"/>
    </source>
</evidence>
<dbReference type="RefSeq" id="WP_397558613.1">
    <property type="nucleotide sequence ID" value="NZ_JBIQWL010000018.1"/>
</dbReference>
<organism evidence="4 5">
    <name type="scientific">Microbacterium alkaliflavum</name>
    <dbReference type="NCBI Taxonomy" id="3248839"/>
    <lineage>
        <taxon>Bacteria</taxon>
        <taxon>Bacillati</taxon>
        <taxon>Actinomycetota</taxon>
        <taxon>Actinomycetes</taxon>
        <taxon>Micrococcales</taxon>
        <taxon>Microbacteriaceae</taxon>
        <taxon>Microbacterium</taxon>
    </lineage>
</organism>
<reference evidence="4 5" key="1">
    <citation type="submission" date="2024-09" db="EMBL/GenBank/DDBJ databases">
        <authorList>
            <person name="Pan X."/>
        </authorList>
    </citation>
    <scope>NUCLEOTIDE SEQUENCE [LARGE SCALE GENOMIC DNA]</scope>
    <source>
        <strain evidence="4 5">B2969</strain>
    </source>
</reference>
<protein>
    <recommendedName>
        <fullName evidence="6">Site-specific DNA-methyltransferase (adenine-specific)</fullName>
    </recommendedName>
</protein>
<name>A0ABW7QFE3_9MICO</name>
<dbReference type="InterPro" id="IPR050953">
    <property type="entry name" value="N4_N6_ade-DNA_methylase"/>
</dbReference>
<proteinExistence type="predicted"/>
<dbReference type="PANTHER" id="PTHR33841">
    <property type="entry name" value="DNA METHYLTRANSFERASE YEEA-RELATED"/>
    <property type="match status" value="1"/>
</dbReference>
<sequence>MTFSAAHGDLLAAPSTADTAQLRAVAGLAPWWRARVVQAGLPAAVADLSIALAAAPPEPLPRLDDDIPSVDPWALGTGYVETLDPASRSQFGRHYTPRDLAERLWTMTRKAMGFGVDPHRLPGLLRDPAVGGGALLIAPLREHLLASADDDPALVLNSLPNLIEGIDNDPWAVYVANVVLAAEMLPTWARVPEHRRRPLPALVRVGDGIAADLPPAHSWIMNPPYGRQRLSDEQRAQFADTLYGHANLYGLFMASTIGKTAKDGAVGALVPTSFTAGLYFHRLREQLAKCLPMKALSFVHSRDGVFGGVLQETCLAVFSPRRAQRTTVTRINGHVSDVAKVPTPRGDTPWLIPREARDATTAATAASLPLRLSDLGWRASTGPLVWNRRAADLHPRPAKNRTRIVWAADMINGRVGRSRARDSMRYLALTAASDPKVMTLTVPAVLVQRTSAPEQDRRLIVADLDAATLERNGGQVVVENHINVLRPTMDEPPIDHATLAHVLSSAPLDRLIRCISGSVAVSAYELDALPFPDEEIVRAWSKLDGAALDAAIEAAYR</sequence>
<dbReference type="Proteomes" id="UP001610861">
    <property type="component" value="Unassembled WGS sequence"/>
</dbReference>
<evidence type="ECO:0000256" key="1">
    <source>
        <dbReference type="ARBA" id="ARBA00022603"/>
    </source>
</evidence>
<keyword evidence="2" id="KW-0808">Transferase</keyword>
<evidence type="ECO:0000256" key="2">
    <source>
        <dbReference type="ARBA" id="ARBA00022679"/>
    </source>
</evidence>
<keyword evidence="5" id="KW-1185">Reference proteome</keyword>
<dbReference type="EMBL" id="JBIQWL010000018">
    <property type="protein sequence ID" value="MFH8253187.1"/>
    <property type="molecule type" value="Genomic_DNA"/>
</dbReference>
<keyword evidence="1" id="KW-0489">Methyltransferase</keyword>
<comment type="caution">
    <text evidence="4">The sequence shown here is derived from an EMBL/GenBank/DDBJ whole genome shotgun (WGS) entry which is preliminary data.</text>
</comment>
<evidence type="ECO:0000313" key="5">
    <source>
        <dbReference type="Proteomes" id="UP001610861"/>
    </source>
</evidence>
<dbReference type="PRINTS" id="PR00507">
    <property type="entry name" value="N12N6MTFRASE"/>
</dbReference>
<dbReference type="Gene3D" id="3.40.50.150">
    <property type="entry name" value="Vaccinia Virus protein VP39"/>
    <property type="match status" value="1"/>
</dbReference>